<dbReference type="OrthoDB" id="120836at2"/>
<keyword evidence="2" id="KW-0238">DNA-binding</keyword>
<dbReference type="Gene3D" id="1.10.10.10">
    <property type="entry name" value="Winged helix-like DNA-binding domain superfamily/Winged helix DNA-binding domain"/>
    <property type="match status" value="1"/>
</dbReference>
<dbReference type="SMART" id="SM00895">
    <property type="entry name" value="FCD"/>
    <property type="match status" value="1"/>
</dbReference>
<dbReference type="GO" id="GO:0003677">
    <property type="term" value="F:DNA binding"/>
    <property type="evidence" value="ECO:0007669"/>
    <property type="project" value="UniProtKB-KW"/>
</dbReference>
<evidence type="ECO:0000256" key="2">
    <source>
        <dbReference type="ARBA" id="ARBA00023125"/>
    </source>
</evidence>
<dbReference type="CDD" id="cd07377">
    <property type="entry name" value="WHTH_GntR"/>
    <property type="match status" value="1"/>
</dbReference>
<keyword evidence="6" id="KW-1185">Reference proteome</keyword>
<keyword evidence="3" id="KW-0804">Transcription</keyword>
<dbReference type="GO" id="GO:0003700">
    <property type="term" value="F:DNA-binding transcription factor activity"/>
    <property type="evidence" value="ECO:0007669"/>
    <property type="project" value="InterPro"/>
</dbReference>
<accession>A0A0N9N9E1</accession>
<dbReference type="EMBL" id="CP011853">
    <property type="protein sequence ID" value="ALG83830.1"/>
    <property type="molecule type" value="Genomic_DNA"/>
</dbReference>
<dbReference type="PATRIC" id="fig|1136941.3.peg.818"/>
<dbReference type="SUPFAM" id="SSF48008">
    <property type="entry name" value="GntR ligand-binding domain-like"/>
    <property type="match status" value="1"/>
</dbReference>
<feature type="domain" description="HTH gntR-type" evidence="4">
    <location>
        <begin position="17"/>
        <end position="85"/>
    </location>
</feature>
<dbReference type="InterPro" id="IPR000524">
    <property type="entry name" value="Tscrpt_reg_HTH_GntR"/>
</dbReference>
<dbReference type="PRINTS" id="PR00035">
    <property type="entry name" value="HTHGNTR"/>
</dbReference>
<dbReference type="PROSITE" id="PS50949">
    <property type="entry name" value="HTH_GNTR"/>
    <property type="match status" value="1"/>
</dbReference>
<dbReference type="InterPro" id="IPR036388">
    <property type="entry name" value="WH-like_DNA-bd_sf"/>
</dbReference>
<dbReference type="Proteomes" id="UP000063789">
    <property type="component" value="Chromosome"/>
</dbReference>
<reference evidence="5 6" key="2">
    <citation type="journal article" date="2017" name="Int. J. Syst. Evol. Microbiol.">
        <title>Gordonia phthalatica sp. nov., a di-n-butyl phthalate-degrading bacterium isolated from activated sludge.</title>
        <authorList>
            <person name="Jin D."/>
            <person name="Kong X."/>
            <person name="Jia M."/>
            <person name="Yu X."/>
            <person name="Wang X."/>
            <person name="Zhuang X."/>
            <person name="Deng Y."/>
            <person name="Bai Z."/>
        </authorList>
    </citation>
    <scope>NUCLEOTIDE SEQUENCE [LARGE SCALE GENOMIC DNA]</scope>
    <source>
        <strain evidence="5 6">QH-11</strain>
    </source>
</reference>
<sequence>MNLSDSSTAGRLRITRTSAAEAVFEALRHRIESGADPVGTKLPSEAVLGEAYGVSRSVVREALRSCATLGLTRTETGRGTFVVAQDARPDLDLGSYSATELFEARPHLEIPAARLAAARRSTTDIERLTGLLDAMEAEDDPAAWVQLDTDFHGAIAAASGNRVFARMVGGLRDAMAQQSQTVNLTAGRTEPSQAEHRIIVAAIVNGDPDAAAAAMRDHLDAVHDAVTTITRNTSE</sequence>
<dbReference type="RefSeq" id="WP_062391791.1">
    <property type="nucleotide sequence ID" value="NZ_CP011853.1"/>
</dbReference>
<dbReference type="Gene3D" id="1.20.120.530">
    <property type="entry name" value="GntR ligand-binding domain-like"/>
    <property type="match status" value="1"/>
</dbReference>
<name>A0A0N9N9E1_9ACTN</name>
<reference evidence="6" key="1">
    <citation type="submission" date="2015-06" db="EMBL/GenBank/DDBJ databases">
        <title>Complete genome sequence and metabolic analysis of phthalate degradation pathway in Gordonia sp. QH-11.</title>
        <authorList>
            <person name="Jin D."/>
            <person name="Kong X."/>
            <person name="Bai Z."/>
        </authorList>
    </citation>
    <scope>NUCLEOTIDE SEQUENCE [LARGE SCALE GENOMIC DNA]</scope>
    <source>
        <strain evidence="6">QH-11</strain>
    </source>
</reference>
<proteinExistence type="predicted"/>
<dbReference type="InterPro" id="IPR008920">
    <property type="entry name" value="TF_FadR/GntR_C"/>
</dbReference>
<dbReference type="PANTHER" id="PTHR43537:SF44">
    <property type="entry name" value="GNTR FAMILY REGULATORY PROTEIN"/>
    <property type="match status" value="1"/>
</dbReference>
<dbReference type="Pfam" id="PF07729">
    <property type="entry name" value="FCD"/>
    <property type="match status" value="1"/>
</dbReference>
<evidence type="ECO:0000313" key="6">
    <source>
        <dbReference type="Proteomes" id="UP000063789"/>
    </source>
</evidence>
<dbReference type="SMART" id="SM00345">
    <property type="entry name" value="HTH_GNTR"/>
    <property type="match status" value="1"/>
</dbReference>
<evidence type="ECO:0000256" key="3">
    <source>
        <dbReference type="ARBA" id="ARBA00023163"/>
    </source>
</evidence>
<dbReference type="STRING" id="1136941.ACH46_04045"/>
<dbReference type="InterPro" id="IPR011711">
    <property type="entry name" value="GntR_C"/>
</dbReference>
<keyword evidence="1" id="KW-0805">Transcription regulation</keyword>
<dbReference type="PANTHER" id="PTHR43537">
    <property type="entry name" value="TRANSCRIPTIONAL REGULATOR, GNTR FAMILY"/>
    <property type="match status" value="1"/>
</dbReference>
<evidence type="ECO:0000256" key="1">
    <source>
        <dbReference type="ARBA" id="ARBA00023015"/>
    </source>
</evidence>
<protein>
    <submittedName>
        <fullName evidence="5">GntR family transcriptional regulator</fullName>
    </submittedName>
</protein>
<dbReference type="SUPFAM" id="SSF46785">
    <property type="entry name" value="Winged helix' DNA-binding domain"/>
    <property type="match status" value="1"/>
</dbReference>
<evidence type="ECO:0000259" key="4">
    <source>
        <dbReference type="PROSITE" id="PS50949"/>
    </source>
</evidence>
<gene>
    <name evidence="5" type="ORF">ACH46_04045</name>
</gene>
<dbReference type="AlphaFoldDB" id="A0A0N9N9E1"/>
<dbReference type="InterPro" id="IPR036390">
    <property type="entry name" value="WH_DNA-bd_sf"/>
</dbReference>
<organism evidence="5 6">
    <name type="scientific">Gordonia phthalatica</name>
    <dbReference type="NCBI Taxonomy" id="1136941"/>
    <lineage>
        <taxon>Bacteria</taxon>
        <taxon>Bacillati</taxon>
        <taxon>Actinomycetota</taxon>
        <taxon>Actinomycetes</taxon>
        <taxon>Mycobacteriales</taxon>
        <taxon>Gordoniaceae</taxon>
        <taxon>Gordonia</taxon>
    </lineage>
</organism>
<evidence type="ECO:0000313" key="5">
    <source>
        <dbReference type="EMBL" id="ALG83830.1"/>
    </source>
</evidence>
<dbReference type="Pfam" id="PF00392">
    <property type="entry name" value="GntR"/>
    <property type="match status" value="1"/>
</dbReference>
<dbReference type="KEGG" id="goq:ACH46_04045"/>